<dbReference type="SUPFAM" id="SSF101936">
    <property type="entry name" value="DNA-binding pseudobarrel domain"/>
    <property type="match status" value="2"/>
</dbReference>
<feature type="region of interest" description="Disordered" evidence="7">
    <location>
        <begin position="126"/>
        <end position="152"/>
    </location>
</feature>
<keyword evidence="6" id="KW-0539">Nucleus</keyword>
<evidence type="ECO:0000313" key="10">
    <source>
        <dbReference type="RefSeq" id="XP_056682522.1"/>
    </source>
</evidence>
<dbReference type="InterPro" id="IPR015300">
    <property type="entry name" value="DNA-bd_pseudobarrel_sf"/>
</dbReference>
<dbReference type="GeneID" id="110790310"/>
<evidence type="ECO:0000256" key="6">
    <source>
        <dbReference type="ARBA" id="ARBA00023242"/>
    </source>
</evidence>
<proteinExistence type="predicted"/>
<dbReference type="RefSeq" id="XP_056682522.1">
    <property type="nucleotide sequence ID" value="XM_056826544.1"/>
</dbReference>
<reference evidence="9" key="1">
    <citation type="journal article" date="2021" name="Nat. Commun.">
        <title>Genomic analyses provide insights into spinach domestication and the genetic basis of agronomic traits.</title>
        <authorList>
            <person name="Cai X."/>
            <person name="Sun X."/>
            <person name="Xu C."/>
            <person name="Sun H."/>
            <person name="Wang X."/>
            <person name="Ge C."/>
            <person name="Zhang Z."/>
            <person name="Wang Q."/>
            <person name="Fei Z."/>
            <person name="Jiao C."/>
            <person name="Wang Q."/>
        </authorList>
    </citation>
    <scope>NUCLEOTIDE SEQUENCE [LARGE SCALE GENOMIC DNA]</scope>
    <source>
        <strain evidence="9">cv. Varoflay</strain>
    </source>
</reference>
<keyword evidence="9" id="KW-1185">Reference proteome</keyword>
<dbReference type="PROSITE" id="PS50863">
    <property type="entry name" value="B3"/>
    <property type="match status" value="1"/>
</dbReference>
<dbReference type="SMART" id="SM01019">
    <property type="entry name" value="B3"/>
    <property type="match status" value="2"/>
</dbReference>
<feature type="domain" description="TF-B3" evidence="8">
    <location>
        <begin position="4"/>
        <end position="105"/>
    </location>
</feature>
<evidence type="ECO:0000256" key="7">
    <source>
        <dbReference type="SAM" id="MobiDB-lite"/>
    </source>
</evidence>
<keyword evidence="2" id="KW-0677">Repeat</keyword>
<dbReference type="Gene3D" id="2.40.330.10">
    <property type="entry name" value="DNA-binding pseudobarrel domain"/>
    <property type="match status" value="2"/>
</dbReference>
<keyword evidence="4" id="KW-0238">DNA-binding</keyword>
<dbReference type="PANTHER" id="PTHR31674:SF62">
    <property type="entry name" value="B3 DOMAIN-CONTAINING PROTEIN REM14-RELATED"/>
    <property type="match status" value="1"/>
</dbReference>
<comment type="subcellular location">
    <subcellularLocation>
        <location evidence="1">Nucleus</location>
    </subcellularLocation>
</comment>
<evidence type="ECO:0000256" key="4">
    <source>
        <dbReference type="ARBA" id="ARBA00023125"/>
    </source>
</evidence>
<reference evidence="10" key="2">
    <citation type="submission" date="2025-08" db="UniProtKB">
        <authorList>
            <consortium name="RefSeq"/>
        </authorList>
    </citation>
    <scope>IDENTIFICATION</scope>
    <source>
        <tissue evidence="10">Leaf</tissue>
    </source>
</reference>
<dbReference type="Pfam" id="PF02362">
    <property type="entry name" value="B3"/>
    <property type="match status" value="2"/>
</dbReference>
<organism evidence="9 10">
    <name type="scientific">Spinacia oleracea</name>
    <name type="common">Spinach</name>
    <dbReference type="NCBI Taxonomy" id="3562"/>
    <lineage>
        <taxon>Eukaryota</taxon>
        <taxon>Viridiplantae</taxon>
        <taxon>Streptophyta</taxon>
        <taxon>Embryophyta</taxon>
        <taxon>Tracheophyta</taxon>
        <taxon>Spermatophyta</taxon>
        <taxon>Magnoliopsida</taxon>
        <taxon>eudicotyledons</taxon>
        <taxon>Gunneridae</taxon>
        <taxon>Pentapetalae</taxon>
        <taxon>Caryophyllales</taxon>
        <taxon>Chenopodiaceae</taxon>
        <taxon>Chenopodioideae</taxon>
        <taxon>Anserineae</taxon>
        <taxon>Spinacia</taxon>
    </lineage>
</organism>
<feature type="compositionally biased region" description="Low complexity" evidence="7">
    <location>
        <begin position="131"/>
        <end position="147"/>
    </location>
</feature>
<dbReference type="InterPro" id="IPR003340">
    <property type="entry name" value="B3_DNA-bd"/>
</dbReference>
<evidence type="ECO:0000313" key="9">
    <source>
        <dbReference type="Proteomes" id="UP000813463"/>
    </source>
</evidence>
<keyword evidence="3" id="KW-0805">Transcription regulation</keyword>
<gene>
    <name evidence="10" type="primary">LOC110790310</name>
</gene>
<dbReference type="PANTHER" id="PTHR31674">
    <property type="entry name" value="B3 DOMAIN-CONTAINING PROTEIN REM-LIKE 3-RELATED"/>
    <property type="match status" value="1"/>
</dbReference>
<accession>A0ABM3QGN1</accession>
<evidence type="ECO:0000256" key="5">
    <source>
        <dbReference type="ARBA" id="ARBA00023163"/>
    </source>
</evidence>
<dbReference type="InterPro" id="IPR039218">
    <property type="entry name" value="REM_fam"/>
</dbReference>
<evidence type="ECO:0000259" key="8">
    <source>
        <dbReference type="PROSITE" id="PS50863"/>
    </source>
</evidence>
<evidence type="ECO:0000256" key="2">
    <source>
        <dbReference type="ARBA" id="ARBA00022737"/>
    </source>
</evidence>
<dbReference type="Proteomes" id="UP000813463">
    <property type="component" value="Chromosome 4"/>
</dbReference>
<dbReference type="CDD" id="cd10017">
    <property type="entry name" value="B3_DNA"/>
    <property type="match status" value="2"/>
</dbReference>
<keyword evidence="5" id="KW-0804">Transcription</keyword>
<sequence>MAHARRFFQPMVETNWNHLNVPVSWSMNHSNIGGTVLLQRPPSTNVIWFFKVSHVQSKNGEVPGKMKFGEGWVRFRKENEINIGDFMVFEYLGDSTFNVIVFAPNGCNKFPDIVYGSATGISGSARGNITGSSRGSSRGRSAAGMSSQEENAQAAREALGDRSFIRMISDVTKYSMNIPMSFIRDHLGAGHVDSTVTLRVQAVDRQWIARIKTYPISGETPQHCILSGLKQFIFDMHLNVGTTCVFSLCFPNTPITFEVAIFTR</sequence>
<name>A0ABM3QGN1_SPIOL</name>
<evidence type="ECO:0000256" key="1">
    <source>
        <dbReference type="ARBA" id="ARBA00004123"/>
    </source>
</evidence>
<protein>
    <submittedName>
        <fullName evidence="10">B3 domain-containing protein REM9 isoform X1</fullName>
    </submittedName>
</protein>
<evidence type="ECO:0000256" key="3">
    <source>
        <dbReference type="ARBA" id="ARBA00023015"/>
    </source>
</evidence>